<feature type="domain" description="Protein kinase" evidence="8">
    <location>
        <begin position="371"/>
        <end position="651"/>
    </location>
</feature>
<evidence type="ECO:0000313" key="9">
    <source>
        <dbReference type="EMBL" id="PWA56431.1"/>
    </source>
</evidence>
<evidence type="ECO:0000256" key="2">
    <source>
        <dbReference type="ARBA" id="ARBA00022679"/>
    </source>
</evidence>
<organism evidence="9 10">
    <name type="scientific">Artemisia annua</name>
    <name type="common">Sweet wormwood</name>
    <dbReference type="NCBI Taxonomy" id="35608"/>
    <lineage>
        <taxon>Eukaryota</taxon>
        <taxon>Viridiplantae</taxon>
        <taxon>Streptophyta</taxon>
        <taxon>Embryophyta</taxon>
        <taxon>Tracheophyta</taxon>
        <taxon>Spermatophyta</taxon>
        <taxon>Magnoliopsida</taxon>
        <taxon>eudicotyledons</taxon>
        <taxon>Gunneridae</taxon>
        <taxon>Pentapetalae</taxon>
        <taxon>asterids</taxon>
        <taxon>campanulids</taxon>
        <taxon>Asterales</taxon>
        <taxon>Asteraceae</taxon>
        <taxon>Asteroideae</taxon>
        <taxon>Anthemideae</taxon>
        <taxon>Artemisiinae</taxon>
        <taxon>Artemisia</taxon>
    </lineage>
</organism>
<proteinExistence type="predicted"/>
<dbReference type="GO" id="GO:0004674">
    <property type="term" value="F:protein serine/threonine kinase activity"/>
    <property type="evidence" value="ECO:0007669"/>
    <property type="project" value="UniProtKB-KW"/>
</dbReference>
<dbReference type="Gene3D" id="3.30.200.20">
    <property type="entry name" value="Phosphorylase Kinase, domain 1"/>
    <property type="match status" value="3"/>
</dbReference>
<name>A0A2U1M5A4_ARTAN</name>
<dbReference type="InterPro" id="IPR001245">
    <property type="entry name" value="Ser-Thr/Tyr_kinase_cat_dom"/>
</dbReference>
<evidence type="ECO:0000256" key="3">
    <source>
        <dbReference type="ARBA" id="ARBA00022741"/>
    </source>
</evidence>
<dbReference type="GO" id="GO:0009506">
    <property type="term" value="C:plasmodesma"/>
    <property type="evidence" value="ECO:0007669"/>
    <property type="project" value="TreeGrafter"/>
</dbReference>
<dbReference type="InterPro" id="IPR011009">
    <property type="entry name" value="Kinase-like_dom_sf"/>
</dbReference>
<feature type="compositionally biased region" description="Basic and acidic residues" evidence="7">
    <location>
        <begin position="1023"/>
        <end position="1033"/>
    </location>
</feature>
<keyword evidence="10" id="KW-1185">Reference proteome</keyword>
<evidence type="ECO:0000256" key="7">
    <source>
        <dbReference type="SAM" id="MobiDB-lite"/>
    </source>
</evidence>
<keyword evidence="2" id="KW-0808">Transferase</keyword>
<dbReference type="EMBL" id="PKPP01006457">
    <property type="protein sequence ID" value="PWA56431.1"/>
    <property type="molecule type" value="Genomic_DNA"/>
</dbReference>
<dbReference type="GO" id="GO:0004714">
    <property type="term" value="F:transmembrane receptor protein tyrosine kinase activity"/>
    <property type="evidence" value="ECO:0007669"/>
    <property type="project" value="InterPro"/>
</dbReference>
<dbReference type="SUPFAM" id="SSF56112">
    <property type="entry name" value="Protein kinase-like (PK-like)"/>
    <property type="match status" value="3"/>
</dbReference>
<dbReference type="STRING" id="35608.A0A2U1M5A4"/>
<dbReference type="FunFam" id="3.30.200.20:FF:000039">
    <property type="entry name" value="receptor-like protein kinase FERONIA"/>
    <property type="match status" value="1"/>
</dbReference>
<reference evidence="9 10" key="1">
    <citation type="journal article" date="2018" name="Mol. Plant">
        <title>The genome of Artemisia annua provides insight into the evolution of Asteraceae family and artemisinin biosynthesis.</title>
        <authorList>
            <person name="Shen Q."/>
            <person name="Zhang L."/>
            <person name="Liao Z."/>
            <person name="Wang S."/>
            <person name="Yan T."/>
            <person name="Shi P."/>
            <person name="Liu M."/>
            <person name="Fu X."/>
            <person name="Pan Q."/>
            <person name="Wang Y."/>
            <person name="Lv Z."/>
            <person name="Lu X."/>
            <person name="Zhang F."/>
            <person name="Jiang W."/>
            <person name="Ma Y."/>
            <person name="Chen M."/>
            <person name="Hao X."/>
            <person name="Li L."/>
            <person name="Tang Y."/>
            <person name="Lv G."/>
            <person name="Zhou Y."/>
            <person name="Sun X."/>
            <person name="Brodelius P.E."/>
            <person name="Rose J.K.C."/>
            <person name="Tang K."/>
        </authorList>
    </citation>
    <scope>NUCLEOTIDE SEQUENCE [LARGE SCALE GENOMIC DNA]</scope>
    <source>
        <strain evidence="10">cv. Huhao1</strain>
        <tissue evidence="9">Leaf</tissue>
    </source>
</reference>
<feature type="region of interest" description="Disordered" evidence="7">
    <location>
        <begin position="984"/>
        <end position="1033"/>
    </location>
</feature>
<dbReference type="Pfam" id="PF07714">
    <property type="entry name" value="PK_Tyr_Ser-Thr"/>
    <property type="match status" value="2"/>
</dbReference>
<feature type="domain" description="Protein kinase" evidence="8">
    <location>
        <begin position="692"/>
        <end position="977"/>
    </location>
</feature>
<dbReference type="InterPro" id="IPR008271">
    <property type="entry name" value="Ser/Thr_kinase_AS"/>
</dbReference>
<evidence type="ECO:0000259" key="8">
    <source>
        <dbReference type="PROSITE" id="PS50011"/>
    </source>
</evidence>
<dbReference type="PROSITE" id="PS00108">
    <property type="entry name" value="PROTEIN_KINASE_ST"/>
    <property type="match status" value="1"/>
</dbReference>
<evidence type="ECO:0000256" key="6">
    <source>
        <dbReference type="PROSITE-ProRule" id="PRU10141"/>
    </source>
</evidence>
<dbReference type="PANTHER" id="PTHR27003">
    <property type="entry name" value="OS07G0166700 PROTEIN"/>
    <property type="match status" value="1"/>
</dbReference>
<keyword evidence="5 6" id="KW-0067">ATP-binding</keyword>
<dbReference type="InterPro" id="IPR045272">
    <property type="entry name" value="ANXUR1/2-like"/>
</dbReference>
<evidence type="ECO:0000256" key="4">
    <source>
        <dbReference type="ARBA" id="ARBA00022777"/>
    </source>
</evidence>
<keyword evidence="4 9" id="KW-0418">Kinase</keyword>
<evidence type="ECO:0000313" key="10">
    <source>
        <dbReference type="Proteomes" id="UP000245207"/>
    </source>
</evidence>
<comment type="caution">
    <text evidence="9">The sequence shown here is derived from an EMBL/GenBank/DDBJ whole genome shotgun (WGS) entry which is preliminary data.</text>
</comment>
<dbReference type="GO" id="GO:0005886">
    <property type="term" value="C:plasma membrane"/>
    <property type="evidence" value="ECO:0007669"/>
    <property type="project" value="TreeGrafter"/>
</dbReference>
<protein>
    <submittedName>
        <fullName evidence="9">Protein kinase, ATP binding site-containing protein</fullName>
    </submittedName>
</protein>
<evidence type="ECO:0000256" key="1">
    <source>
        <dbReference type="ARBA" id="ARBA00022527"/>
    </source>
</evidence>
<gene>
    <name evidence="9" type="ORF">CTI12_AA418900</name>
</gene>
<keyword evidence="3 6" id="KW-0547">Nucleotide-binding</keyword>
<evidence type="ECO:0000256" key="5">
    <source>
        <dbReference type="ARBA" id="ARBA00022840"/>
    </source>
</evidence>
<dbReference type="PANTHER" id="PTHR27003:SF359">
    <property type="entry name" value="SERINE_THREONINE-PROTEIN KINASE UNC-51-RELATED"/>
    <property type="match status" value="1"/>
</dbReference>
<dbReference type="Gene3D" id="1.10.510.10">
    <property type="entry name" value="Transferase(Phosphotransferase) domain 1"/>
    <property type="match status" value="3"/>
</dbReference>
<dbReference type="Proteomes" id="UP000245207">
    <property type="component" value="Unassembled WGS sequence"/>
</dbReference>
<accession>A0A2U1M5A4</accession>
<dbReference type="InterPro" id="IPR017441">
    <property type="entry name" value="Protein_kinase_ATP_BS"/>
</dbReference>
<dbReference type="PROSITE" id="PS50011">
    <property type="entry name" value="PROTEIN_KINASE_DOM"/>
    <property type="match status" value="3"/>
</dbReference>
<dbReference type="InterPro" id="IPR000719">
    <property type="entry name" value="Prot_kinase_dom"/>
</dbReference>
<dbReference type="OrthoDB" id="2393669at2759"/>
<feature type="binding site" evidence="6">
    <location>
        <position position="723"/>
    </location>
    <ligand>
        <name>ATP</name>
        <dbReference type="ChEBI" id="CHEBI:30616"/>
    </ligand>
</feature>
<keyword evidence="1" id="KW-0723">Serine/threonine-protein kinase</keyword>
<feature type="domain" description="Protein kinase" evidence="8">
    <location>
        <begin position="53"/>
        <end position="334"/>
    </location>
</feature>
<dbReference type="PROSITE" id="PS00107">
    <property type="entry name" value="PROTEIN_KINASE_ATP"/>
    <property type="match status" value="1"/>
</dbReference>
<dbReference type="GO" id="GO:0005524">
    <property type="term" value="F:ATP binding"/>
    <property type="evidence" value="ECO:0007669"/>
    <property type="project" value="UniProtKB-UniRule"/>
</dbReference>
<dbReference type="AlphaFoldDB" id="A0A2U1M5A4"/>
<dbReference type="SMART" id="SM00220">
    <property type="entry name" value="S_TKc"/>
    <property type="match status" value="2"/>
</dbReference>
<sequence>MSFQGFDHIRMKLMSSSALLLEDLRMKLMSSSGLRLEDLRIPFEEIRLATKDFSKENLIGVYGPYIVYKGQFTNKHLQYYTAAVKRFTFRHHEGQEGFFNELNVISRIHHENIISFIGYCQEDIEMIIVYKYAINGTLGDHLRNPNKLLSLTWPQRLKICLGAAKAINYLHFGLEDCVVIHRNIKSDAIFLDENLEAKISSVRYSKVTDRNQQHIYESAFSHNNYIDPIYQESGIVKKEADVYSFGVVMFELLTGTLAYNAMKIGDGEPLLLINLVRRYYHVDGLDTLIDRQIRDQTDRRSLDIFKETAYRCISYNLNDRPSMDRIVKRITEALDIHNHAAAASTIAIRSHLHPNLENLLIFPLEEIRLATSDFSDENRIGLSKVYKGQLSGRWENRTAAFKRQLSQKKAEFRNALQIMSNLRHENIIQLIGYCDEEGQMIIVSNYAVNGSLMSHLEDESRRRCLTWAQRLKICIGAARGLQHLQASHGEDKILVHRNFKSENILLDDNMEPMISNLGSSIVVDRNKGQLVYAIPDFNPFYRDPIYQESGIIKSETDVYSLGVVLFESLSGMRALDRKAVEEDEEPQGLINLVRRYSYDDRVVKLIDPVIKHQIDLRSFLIFKEIASKCISLNLKDRPSLNRIIKRLQEALRVQEQGDASTITTPSQLSHQDKKLEDFRVPLKEIIEATGNFSNKTWIGKGGFGVVYKGQSSKSWQNCTVAIKRLNSKGHQGKNGFQNELNMMFRFHHHNIINFIGYCDEDNEMIIVSEYASNGSLEDYLADVQMNKRRSLTWVERLRICIGAAQGLDYLHWGLGENHRVIHRDIKSGNILLDDNLEAKICDFGLSKSGPKDKPQSKLYTKEAGTQYYIDPLYHESGILHKESDVYSLGVVLFEMLSGMLAYYKRVIEKGEEGQFLINLVRRYFDDGLDMLVDPSIKNEMDRRSFHTFKYVAYACISLNSKDRPTIDTIIDRLEEALEFQRESVPCGGTARAPQATAKVTGDGSDRGLGENLCPLGEQLEPEATEKVTGDGSD</sequence>
<dbReference type="Pfam" id="PF00069">
    <property type="entry name" value="Pkinase"/>
    <property type="match status" value="1"/>
</dbReference>